<accession>A0A1F4X940</accession>
<dbReference type="SUPFAM" id="SSF109998">
    <property type="entry name" value="Triger factor/SurA peptide-binding domain-like"/>
    <property type="match status" value="1"/>
</dbReference>
<gene>
    <name evidence="2" type="ORF">A2619_02655</name>
</gene>
<dbReference type="InterPro" id="IPR027304">
    <property type="entry name" value="Trigger_fact/SurA_dom_sf"/>
</dbReference>
<dbReference type="AlphaFoldDB" id="A0A1F4X940"/>
<keyword evidence="1" id="KW-0472">Membrane</keyword>
<proteinExistence type="predicted"/>
<reference evidence="2 3" key="1">
    <citation type="journal article" date="2016" name="Nat. Commun.">
        <title>Thousands of microbial genomes shed light on interconnected biogeochemical processes in an aquifer system.</title>
        <authorList>
            <person name="Anantharaman K."/>
            <person name="Brown C.T."/>
            <person name="Hug L.A."/>
            <person name="Sharon I."/>
            <person name="Castelle C.J."/>
            <person name="Probst A.J."/>
            <person name="Thomas B.C."/>
            <person name="Singh A."/>
            <person name="Wilkins M.J."/>
            <person name="Karaoz U."/>
            <person name="Brodie E.L."/>
            <person name="Williams K.H."/>
            <person name="Hubbard S.S."/>
            <person name="Banfield J.F."/>
        </authorList>
    </citation>
    <scope>NUCLEOTIDE SEQUENCE [LARGE SCALE GENOMIC DNA]</scope>
</reference>
<dbReference type="InterPro" id="IPR050245">
    <property type="entry name" value="PrsA_foldase"/>
</dbReference>
<dbReference type="EMBL" id="MEWG01000005">
    <property type="protein sequence ID" value="OGC78220.1"/>
    <property type="molecule type" value="Genomic_DNA"/>
</dbReference>
<evidence type="ECO:0000313" key="2">
    <source>
        <dbReference type="EMBL" id="OGC78220.1"/>
    </source>
</evidence>
<name>A0A1F4X940_UNCKA</name>
<dbReference type="PANTHER" id="PTHR47245">
    <property type="entry name" value="PEPTIDYLPROLYL ISOMERASE"/>
    <property type="match status" value="1"/>
</dbReference>
<dbReference type="Proteomes" id="UP000176815">
    <property type="component" value="Unassembled WGS sequence"/>
</dbReference>
<keyword evidence="1" id="KW-0812">Transmembrane</keyword>
<keyword evidence="1" id="KW-1133">Transmembrane helix</keyword>
<dbReference type="PANTHER" id="PTHR47245:SF2">
    <property type="entry name" value="PEPTIDYL-PROLYL CIS-TRANS ISOMERASE HP_0175-RELATED"/>
    <property type="match status" value="1"/>
</dbReference>
<dbReference type="Pfam" id="PF13624">
    <property type="entry name" value="SurA_N_3"/>
    <property type="match status" value="1"/>
</dbReference>
<evidence type="ECO:0000313" key="3">
    <source>
        <dbReference type="Proteomes" id="UP000176815"/>
    </source>
</evidence>
<evidence type="ECO:0008006" key="4">
    <source>
        <dbReference type="Google" id="ProtNLM"/>
    </source>
</evidence>
<sequence length="228" mass="25388">MSEEINQQETINEQTNNSGLTKKMKFSLPSMPRLSKSNMKIVALLVIAALLGGGFYYLKGYVIAATVNGAPISRIALIKELERQGGETVLDSLITETLITQEAAKKNVDITQAEIDTELQSIEQNTLAVGMTLDDALAQQNMTRERLIKEIKLNKQLEKLVEGSITVSDEEVAAYMEENKDALPANTDEETLKNQVRTTLRQQKYGQSIQELIAALKQNAKVNYYVTY</sequence>
<comment type="caution">
    <text evidence="2">The sequence shown here is derived from an EMBL/GenBank/DDBJ whole genome shotgun (WGS) entry which is preliminary data.</text>
</comment>
<evidence type="ECO:0000256" key="1">
    <source>
        <dbReference type="SAM" id="Phobius"/>
    </source>
</evidence>
<feature type="transmembrane region" description="Helical" evidence="1">
    <location>
        <begin position="41"/>
        <end position="58"/>
    </location>
</feature>
<dbReference type="Gene3D" id="1.10.4030.10">
    <property type="entry name" value="Porin chaperone SurA, peptide-binding domain"/>
    <property type="match status" value="1"/>
</dbReference>
<organism evidence="2 3">
    <name type="scientific">candidate division WWE3 bacterium RIFOXYD1_FULL_39_9</name>
    <dbReference type="NCBI Taxonomy" id="1802649"/>
    <lineage>
        <taxon>Bacteria</taxon>
        <taxon>Katanobacteria</taxon>
    </lineage>
</organism>
<protein>
    <recommendedName>
        <fullName evidence="4">SurA N-terminal domain-containing protein</fullName>
    </recommendedName>
</protein>